<dbReference type="FunFam" id="2.30.30.60:FF:000006">
    <property type="entry name" value="Predicted mechanosensitive ion channel"/>
    <property type="match status" value="1"/>
</dbReference>
<dbReference type="InterPro" id="IPR002048">
    <property type="entry name" value="EF_hand_dom"/>
</dbReference>
<accession>E6ZS94</accession>
<feature type="transmembrane region" description="Helical" evidence="7">
    <location>
        <begin position="206"/>
        <end position="226"/>
    </location>
</feature>
<evidence type="ECO:0000256" key="5">
    <source>
        <dbReference type="ARBA" id="ARBA00023136"/>
    </source>
</evidence>
<reference evidence="9 10" key="1">
    <citation type="journal article" date="2010" name="Science">
        <title>Pathogenicity determinants in smut fungi revealed by genome comparison.</title>
        <authorList>
            <person name="Schirawski J."/>
            <person name="Mannhaupt G."/>
            <person name="Muench K."/>
            <person name="Brefort T."/>
            <person name="Schipper K."/>
            <person name="Doehlemann G."/>
            <person name="Di Stasio M."/>
            <person name="Roessel N."/>
            <person name="Mendoza-Mendoza A."/>
            <person name="Pester D."/>
            <person name="Mueller O."/>
            <person name="Winterberg B."/>
            <person name="Meyer E."/>
            <person name="Ghareeb H."/>
            <person name="Wollenberg T."/>
            <person name="Muensterkoetter M."/>
            <person name="Wong P."/>
            <person name="Walter M."/>
            <person name="Stukenbrock E."/>
            <person name="Gueldener U."/>
            <person name="Kahmann R."/>
        </authorList>
    </citation>
    <scope>NUCLEOTIDE SEQUENCE [LARGE SCALE GENOMIC DNA]</scope>
    <source>
        <strain evidence="10">SRZ2</strain>
    </source>
</reference>
<organism evidence="9 10">
    <name type="scientific">Sporisorium reilianum (strain SRZ2)</name>
    <name type="common">Maize head smut fungus</name>
    <dbReference type="NCBI Taxonomy" id="999809"/>
    <lineage>
        <taxon>Eukaryota</taxon>
        <taxon>Fungi</taxon>
        <taxon>Dikarya</taxon>
        <taxon>Basidiomycota</taxon>
        <taxon>Ustilaginomycotina</taxon>
        <taxon>Ustilaginomycetes</taxon>
        <taxon>Ustilaginales</taxon>
        <taxon>Ustilaginaceae</taxon>
        <taxon>Sporisorium</taxon>
    </lineage>
</organism>
<dbReference type="PANTHER" id="PTHR31323">
    <property type="entry name" value="MECHANOSENSITIVE ION CHANNEL PROTEIN MSY2"/>
    <property type="match status" value="1"/>
</dbReference>
<feature type="compositionally biased region" description="Basic and acidic residues" evidence="6">
    <location>
        <begin position="453"/>
        <end position="466"/>
    </location>
</feature>
<feature type="transmembrane region" description="Helical" evidence="7">
    <location>
        <begin position="333"/>
        <end position="355"/>
    </location>
</feature>
<feature type="region of interest" description="Disordered" evidence="6">
    <location>
        <begin position="814"/>
        <end position="839"/>
    </location>
</feature>
<dbReference type="AlphaFoldDB" id="E6ZS94"/>
<dbReference type="OrthoDB" id="544685at2759"/>
<dbReference type="GO" id="GO:0006874">
    <property type="term" value="P:intracellular calcium ion homeostasis"/>
    <property type="evidence" value="ECO:0007669"/>
    <property type="project" value="TreeGrafter"/>
</dbReference>
<feature type="compositionally biased region" description="Polar residues" evidence="6">
    <location>
        <begin position="96"/>
        <end position="106"/>
    </location>
</feature>
<feature type="compositionally biased region" description="Low complexity" evidence="6">
    <location>
        <begin position="823"/>
        <end position="839"/>
    </location>
</feature>
<keyword evidence="10" id="KW-1185">Reference proteome</keyword>
<evidence type="ECO:0000256" key="6">
    <source>
        <dbReference type="SAM" id="MobiDB-lite"/>
    </source>
</evidence>
<keyword evidence="4 7" id="KW-1133">Transmembrane helix</keyword>
<dbReference type="VEuPathDB" id="FungiDB:sr10081"/>
<dbReference type="InterPro" id="IPR023408">
    <property type="entry name" value="MscS_beta-dom_sf"/>
</dbReference>
<dbReference type="PROSITE" id="PS50222">
    <property type="entry name" value="EF_HAND_2"/>
    <property type="match status" value="1"/>
</dbReference>
<feature type="region of interest" description="Disordered" evidence="6">
    <location>
        <begin position="17"/>
        <end position="183"/>
    </location>
</feature>
<keyword evidence="2 7" id="KW-0812">Transmembrane</keyword>
<evidence type="ECO:0000259" key="8">
    <source>
        <dbReference type="PROSITE" id="PS50222"/>
    </source>
</evidence>
<feature type="compositionally biased region" description="Low complexity" evidence="6">
    <location>
        <begin position="142"/>
        <end position="153"/>
    </location>
</feature>
<evidence type="ECO:0000256" key="4">
    <source>
        <dbReference type="ARBA" id="ARBA00022989"/>
    </source>
</evidence>
<dbReference type="InterPro" id="IPR006685">
    <property type="entry name" value="MscS_channel_2nd"/>
</dbReference>
<evidence type="ECO:0000256" key="2">
    <source>
        <dbReference type="ARBA" id="ARBA00022692"/>
    </source>
</evidence>
<feature type="compositionally biased region" description="Low complexity" evidence="6">
    <location>
        <begin position="422"/>
        <end position="433"/>
    </location>
</feature>
<keyword evidence="3" id="KW-0106">Calcium</keyword>
<dbReference type="SUPFAM" id="SSF47473">
    <property type="entry name" value="EF-hand"/>
    <property type="match status" value="1"/>
</dbReference>
<feature type="domain" description="EF-hand" evidence="8">
    <location>
        <begin position="531"/>
        <end position="566"/>
    </location>
</feature>
<dbReference type="GO" id="GO:0016020">
    <property type="term" value="C:membrane"/>
    <property type="evidence" value="ECO:0007669"/>
    <property type="project" value="UniProtKB-SubCell"/>
</dbReference>
<dbReference type="GO" id="GO:0005509">
    <property type="term" value="F:calcium ion binding"/>
    <property type="evidence" value="ECO:0007669"/>
    <property type="project" value="InterPro"/>
</dbReference>
<feature type="transmembrane region" description="Helical" evidence="7">
    <location>
        <begin position="292"/>
        <end position="313"/>
    </location>
</feature>
<dbReference type="InterPro" id="IPR018247">
    <property type="entry name" value="EF_Hand_1_Ca_BS"/>
</dbReference>
<comment type="subcellular location">
    <subcellularLocation>
        <location evidence="1">Membrane</location>
    </subcellularLocation>
</comment>
<keyword evidence="5 7" id="KW-0472">Membrane</keyword>
<dbReference type="Pfam" id="PF25886">
    <property type="entry name" value="Msy1"/>
    <property type="match status" value="1"/>
</dbReference>
<feature type="compositionally biased region" description="Acidic residues" evidence="6">
    <location>
        <begin position="154"/>
        <end position="174"/>
    </location>
</feature>
<dbReference type="SMART" id="SM00054">
    <property type="entry name" value="EFh"/>
    <property type="match status" value="1"/>
</dbReference>
<evidence type="ECO:0000313" key="9">
    <source>
        <dbReference type="EMBL" id="CBQ70101.1"/>
    </source>
</evidence>
<gene>
    <name evidence="9" type="ORF">sr10081</name>
</gene>
<feature type="region of interest" description="Disordered" evidence="6">
    <location>
        <begin position="413"/>
        <end position="473"/>
    </location>
</feature>
<proteinExistence type="predicted"/>
<evidence type="ECO:0000256" key="1">
    <source>
        <dbReference type="ARBA" id="ARBA00004370"/>
    </source>
</evidence>
<dbReference type="InterPro" id="IPR010920">
    <property type="entry name" value="LSM_dom_sf"/>
</dbReference>
<evidence type="ECO:0000313" key="10">
    <source>
        <dbReference type="Proteomes" id="UP000008867"/>
    </source>
</evidence>
<dbReference type="GO" id="GO:0005262">
    <property type="term" value="F:calcium channel activity"/>
    <property type="evidence" value="ECO:0007669"/>
    <property type="project" value="TreeGrafter"/>
</dbReference>
<dbReference type="Gene3D" id="2.30.30.60">
    <property type="match status" value="1"/>
</dbReference>
<feature type="transmembrane region" description="Helical" evidence="7">
    <location>
        <begin position="609"/>
        <end position="628"/>
    </location>
</feature>
<dbReference type="Pfam" id="PF00036">
    <property type="entry name" value="EF-hand_1"/>
    <property type="match status" value="1"/>
</dbReference>
<dbReference type="PANTHER" id="PTHR31323:SF11">
    <property type="entry name" value="EF-HAND DOMAIN-CONTAINING PROTEIN"/>
    <property type="match status" value="1"/>
</dbReference>
<feature type="transmembrane region" description="Helical" evidence="7">
    <location>
        <begin position="584"/>
        <end position="603"/>
    </location>
</feature>
<protein>
    <recommendedName>
        <fullName evidence="8">EF-hand domain-containing protein</fullName>
    </recommendedName>
</protein>
<dbReference type="InterPro" id="IPR011992">
    <property type="entry name" value="EF-hand-dom_pair"/>
</dbReference>
<dbReference type="PROSITE" id="PS00018">
    <property type="entry name" value="EF_HAND_1"/>
    <property type="match status" value="1"/>
</dbReference>
<feature type="compositionally biased region" description="Low complexity" evidence="6">
    <location>
        <begin position="78"/>
        <end position="95"/>
    </location>
</feature>
<feature type="compositionally biased region" description="Basic residues" evidence="6">
    <location>
        <begin position="441"/>
        <end position="452"/>
    </location>
</feature>
<dbReference type="Gene3D" id="1.10.238.10">
    <property type="entry name" value="EF-hand"/>
    <property type="match status" value="1"/>
</dbReference>
<dbReference type="EMBL" id="FQ311440">
    <property type="protein sequence ID" value="CBQ70101.1"/>
    <property type="molecule type" value="Genomic_DNA"/>
</dbReference>
<dbReference type="eggNOG" id="KOG4629">
    <property type="taxonomic scope" value="Eukaryota"/>
</dbReference>
<sequence length="839" mass="94484">MTSLPYKSAEQMDVAEIPLANIQTPRQHHASTDSLSGPPPAHFLHHHRMDDPNYYEGLDAGNQAGYDQLRQRHDPIRNDNASPSGSGSNADSSNATKNGWDTNQDTLIDRSNRPTKIGLPAHHDPFEPPHAPFASADALNGRISRASSIASSADESEDFDWDTSSENDDDDDEGDNRGRKGAKVTRARRGRRVYLACLRLARPVRMFLVGLIGTAICLVPFIVVTATNNTSSARPQVVVWSIWIAIIWAAGCGTFLIVDWIPPVALRLIIAVYGKAPEVVKTYIEAFMATTLYVELVLCITWAWISLGGVLAIQYSSYSRPDYWRTVFKVIRSLFATSFILLVEKVALQFVAINFHKIAVKDRLEQNQKALKALDKLHESKYLMQKRRFNPMRSRPASPGYKQAYAQHSAKQSRDGLGGYFAPPQQADASAQPHVAEKHHSEHHSHHMHLHRHDGTRTPTEREVQKRERKTNVASQISEAIAMATMKGSKLYKGNQIGSQRSARKLAKLLFNNLSDHKSTLVAEDFVPYFKSEDEAREAFNLFDADRNGDISKEEMREAVQRIYRERRALSTSLKDMSSAISKLDGVLMFIGLIIVVFIWLLIFNGDSTVSNIVPLSTFVVGFSFIFGNSAKNIFESMIFIFATHPYDVGDLVCIDDEWMFVKEFGLLSTTFRTTVNAEIVAPNAMLATKKYIYNSRRSGAQWEFTLIQVGFETSLETLDQLRTKLRAWTKENDRDFGGPLDLNFNSITQQNSIELVVAFEHKSNWQDWGARWERRTKLMKRLKSACEELGIVYSMPPQPITFQPKSGPAPFKFGNSTGFLHQQQQQQSSQQQGQTSAF</sequence>
<dbReference type="SUPFAM" id="SSF50182">
    <property type="entry name" value="Sm-like ribonucleoproteins"/>
    <property type="match status" value="1"/>
</dbReference>
<dbReference type="Proteomes" id="UP000008867">
    <property type="component" value="Chromosome 19"/>
</dbReference>
<dbReference type="HOGENOM" id="CLU_014186_0_0_1"/>
<name>E6ZS94_SPORE</name>
<dbReference type="CDD" id="cd00051">
    <property type="entry name" value="EFh"/>
    <property type="match status" value="1"/>
</dbReference>
<feature type="transmembrane region" description="Helical" evidence="7">
    <location>
        <begin position="238"/>
        <end position="258"/>
    </location>
</feature>
<evidence type="ECO:0000256" key="7">
    <source>
        <dbReference type="SAM" id="Phobius"/>
    </source>
</evidence>
<evidence type="ECO:0000256" key="3">
    <source>
        <dbReference type="ARBA" id="ARBA00022837"/>
    </source>
</evidence>
<dbReference type="InterPro" id="IPR058650">
    <property type="entry name" value="Msy1/2-like"/>
</dbReference>
<dbReference type="Pfam" id="PF00924">
    <property type="entry name" value="MS_channel_2nd"/>
    <property type="match status" value="1"/>
</dbReference>